<keyword evidence="1" id="KW-0732">Signal</keyword>
<keyword evidence="3" id="KW-1185">Reference proteome</keyword>
<evidence type="ECO:0008006" key="4">
    <source>
        <dbReference type="Google" id="ProtNLM"/>
    </source>
</evidence>
<dbReference type="AlphaFoldDB" id="A0A157ZXZ2"/>
<gene>
    <name evidence="2" type="ORF">AWB79_01575</name>
</gene>
<organism evidence="2 3">
    <name type="scientific">Caballeronia hypogeia</name>
    <dbReference type="NCBI Taxonomy" id="1777140"/>
    <lineage>
        <taxon>Bacteria</taxon>
        <taxon>Pseudomonadati</taxon>
        <taxon>Pseudomonadota</taxon>
        <taxon>Betaproteobacteria</taxon>
        <taxon>Burkholderiales</taxon>
        <taxon>Burkholderiaceae</taxon>
        <taxon>Caballeronia</taxon>
    </lineage>
</organism>
<dbReference type="Proteomes" id="UP000054851">
    <property type="component" value="Unassembled WGS sequence"/>
</dbReference>
<dbReference type="STRING" id="1777140.AWB79_01575"/>
<evidence type="ECO:0000313" key="2">
    <source>
        <dbReference type="EMBL" id="SAK50353.1"/>
    </source>
</evidence>
<evidence type="ECO:0000313" key="3">
    <source>
        <dbReference type="Proteomes" id="UP000054851"/>
    </source>
</evidence>
<feature type="chain" id="PRO_5007619862" description="Lipoprotein" evidence="1">
    <location>
        <begin position="25"/>
        <end position="147"/>
    </location>
</feature>
<reference evidence="2" key="1">
    <citation type="submission" date="2016-01" db="EMBL/GenBank/DDBJ databases">
        <authorList>
            <person name="Peeters C."/>
        </authorList>
    </citation>
    <scope>NUCLEOTIDE SEQUENCE</scope>
    <source>
        <strain evidence="2">LMG 29322</strain>
    </source>
</reference>
<proteinExistence type="predicted"/>
<evidence type="ECO:0000256" key="1">
    <source>
        <dbReference type="SAM" id="SignalP"/>
    </source>
</evidence>
<protein>
    <recommendedName>
        <fullName evidence="4">Lipoprotein</fullName>
    </recommendedName>
</protein>
<feature type="signal peptide" evidence="1">
    <location>
        <begin position="1"/>
        <end position="24"/>
    </location>
</feature>
<name>A0A157ZXZ2_9BURK</name>
<comment type="caution">
    <text evidence="2">The sequence shown here is derived from an EMBL/GenBank/DDBJ whole genome shotgun (WGS) entry which is preliminary data.</text>
</comment>
<dbReference type="RefSeq" id="WP_061166818.1">
    <property type="nucleotide sequence ID" value="NZ_FCOA02000003.1"/>
</dbReference>
<dbReference type="OrthoDB" id="8966171at2"/>
<dbReference type="EMBL" id="FCOA02000003">
    <property type="protein sequence ID" value="SAK50353.1"/>
    <property type="molecule type" value="Genomic_DNA"/>
</dbReference>
<sequence length="147" mass="15842">MIAHRIVRLVLPMTLASLGTLAHAEAIKSIDAPLDCRSSAHDFIAPLQENHLLETKPMRIEPNHVNAFKPTHGTTLTAYGFKVYVVVGYQKDDPIFKPGKGQPIADSAYGVVVIGSDDAVQEKVSAAGSDADVHHVAPFITAIFCKQ</sequence>
<accession>A0A157ZXZ2</accession>